<dbReference type="CDD" id="cd00693">
    <property type="entry name" value="secretory_peroxidase"/>
    <property type="match status" value="1"/>
</dbReference>
<dbReference type="PROSITE" id="PS00436">
    <property type="entry name" value="PEROXIDASE_2"/>
    <property type="match status" value="1"/>
</dbReference>
<dbReference type="KEGG" id="ogl:127779806"/>
<keyword evidence="10 23" id="KW-0732">Signal</keyword>
<evidence type="ECO:0000256" key="16">
    <source>
        <dbReference type="ARBA" id="ARBA00023283"/>
    </source>
</evidence>
<dbReference type="Pfam" id="PF00141">
    <property type="entry name" value="peroxidase"/>
    <property type="match status" value="1"/>
</dbReference>
<evidence type="ECO:0000256" key="14">
    <source>
        <dbReference type="ARBA" id="ARBA00023157"/>
    </source>
</evidence>
<dbReference type="PROSITE" id="PS50873">
    <property type="entry name" value="PEROXIDASE_4"/>
    <property type="match status" value="1"/>
</dbReference>
<keyword evidence="6 23" id="KW-0964">Secreted</keyword>
<feature type="binding site" evidence="20">
    <location>
        <position position="272"/>
    </location>
    <ligand>
        <name>Ca(2+)</name>
        <dbReference type="ChEBI" id="CHEBI:29108"/>
        <label>2</label>
    </ligand>
</feature>
<keyword evidence="13 20" id="KW-0408">Iron</keyword>
<dbReference type="AlphaFoldDB" id="I1QCK0"/>
<keyword evidence="7 23" id="KW-0575">Peroxidase</keyword>
<keyword evidence="26" id="KW-1185">Reference proteome</keyword>
<dbReference type="GeneID" id="127779806"/>
<evidence type="ECO:0000256" key="13">
    <source>
        <dbReference type="ARBA" id="ARBA00023004"/>
    </source>
</evidence>
<dbReference type="Gramene" id="ORGLA07G0184200.1">
    <property type="protein sequence ID" value="ORGLA07G0184200.1"/>
    <property type="gene ID" value="ORGLA07G0184200"/>
</dbReference>
<protein>
    <recommendedName>
        <fullName evidence="5 23">Peroxidase</fullName>
        <ecNumber evidence="5 23">1.11.1.7</ecNumber>
    </recommendedName>
</protein>
<evidence type="ECO:0000256" key="22">
    <source>
        <dbReference type="PIRSR" id="PIRSR600823-5"/>
    </source>
</evidence>
<evidence type="ECO:0000256" key="1">
    <source>
        <dbReference type="ARBA" id="ARBA00000189"/>
    </source>
</evidence>
<organism evidence="25 26">
    <name type="scientific">Oryza glaberrima</name>
    <name type="common">African rice</name>
    <dbReference type="NCBI Taxonomy" id="4538"/>
    <lineage>
        <taxon>Eukaryota</taxon>
        <taxon>Viridiplantae</taxon>
        <taxon>Streptophyta</taxon>
        <taxon>Embryophyta</taxon>
        <taxon>Tracheophyta</taxon>
        <taxon>Spermatophyta</taxon>
        <taxon>Magnoliopsida</taxon>
        <taxon>Liliopsida</taxon>
        <taxon>Poales</taxon>
        <taxon>Poaceae</taxon>
        <taxon>BOP clade</taxon>
        <taxon>Oryzoideae</taxon>
        <taxon>Oryzeae</taxon>
        <taxon>Oryzinae</taxon>
        <taxon>Oryza</taxon>
    </lineage>
</organism>
<keyword evidence="12 23" id="KW-0560">Oxidoreductase</keyword>
<dbReference type="HOGENOM" id="CLU_010543_0_1_1"/>
<sequence>MATKLLAAVITVLALLGHVMGQGGYGPSPSPSPSPSASGGGLAVGYYDSVCPNAEEIVRGVVRNAVAQDAGVGAGLIRLLFHDCFVQGCDGSVLLDATAANTQPEKLAPPNLSLRGFEVIDEAKAALEAACPGDVSCADVVAFAARDATVLLSGSGVDFAMPAGRLDGRVSLASEALGFLPPPTSNLSALTASFAAKGLGVGDLVVLSGAHSVGRSHCSSFSDRLNSSSSSGSDINPALAASLTQQCSANASSGGGGDPTVLQDAVTPDVLDRQYYTNVLNGSALFTSDAALLTSLETKVAVLANAIIPGLWEGKFRAAMVRMAAVEVKSGAGGEIRKNCRVVN</sequence>
<evidence type="ECO:0000256" key="4">
    <source>
        <dbReference type="ARBA" id="ARBA00006873"/>
    </source>
</evidence>
<dbReference type="GO" id="GO:0020037">
    <property type="term" value="F:heme binding"/>
    <property type="evidence" value="ECO:0007669"/>
    <property type="project" value="UniProtKB-UniRule"/>
</dbReference>
<evidence type="ECO:0000256" key="19">
    <source>
        <dbReference type="PIRSR" id="PIRSR600823-2"/>
    </source>
</evidence>
<dbReference type="InterPro" id="IPR019793">
    <property type="entry name" value="Peroxidases_heam-ligand_BS"/>
</dbReference>
<evidence type="ECO:0000256" key="5">
    <source>
        <dbReference type="ARBA" id="ARBA00012313"/>
    </source>
</evidence>
<feature type="site" description="Transition state stabilizer" evidence="21">
    <location>
        <position position="78"/>
    </location>
</feature>
<keyword evidence="14 22" id="KW-1015">Disulfide bond</keyword>
<comment type="subcellular location">
    <subcellularLocation>
        <location evidence="3 23">Secreted</location>
    </subcellularLocation>
</comment>
<dbReference type="InterPro" id="IPR002016">
    <property type="entry name" value="Haem_peroxidase"/>
</dbReference>
<dbReference type="PANTHER" id="PTHR31235">
    <property type="entry name" value="PEROXIDASE 25-RELATED"/>
    <property type="match status" value="1"/>
</dbReference>
<feature type="binding site" evidence="20">
    <location>
        <position position="83"/>
    </location>
    <ligand>
        <name>Ca(2+)</name>
        <dbReference type="ChEBI" id="CHEBI:29108"/>
        <label>1</label>
    </ligand>
</feature>
<proteinExistence type="inferred from homology"/>
<evidence type="ECO:0000256" key="7">
    <source>
        <dbReference type="ARBA" id="ARBA00022559"/>
    </source>
</evidence>
<evidence type="ECO:0000256" key="8">
    <source>
        <dbReference type="ARBA" id="ARBA00022617"/>
    </source>
</evidence>
<evidence type="ECO:0000256" key="17">
    <source>
        <dbReference type="ARBA" id="ARBA00023324"/>
    </source>
</evidence>
<dbReference type="SUPFAM" id="SSF48113">
    <property type="entry name" value="Heme-dependent peroxidases"/>
    <property type="match status" value="1"/>
</dbReference>
<feature type="binding site" description="axial binding residue" evidence="20">
    <location>
        <position position="211"/>
    </location>
    <ligand>
        <name>heme b</name>
        <dbReference type="ChEBI" id="CHEBI:60344"/>
    </ligand>
    <ligandPart>
        <name>Fe</name>
        <dbReference type="ChEBI" id="CHEBI:18248"/>
    </ligandPart>
</feature>
<dbReference type="Gene3D" id="1.10.420.10">
    <property type="entry name" value="Peroxidase, domain 2"/>
    <property type="match status" value="1"/>
</dbReference>
<dbReference type="PRINTS" id="PR00458">
    <property type="entry name" value="PEROXIDASE"/>
</dbReference>
<feature type="binding site" evidence="20">
    <location>
        <position position="267"/>
    </location>
    <ligand>
        <name>Ca(2+)</name>
        <dbReference type="ChEBI" id="CHEBI:29108"/>
        <label>2</label>
    </ligand>
</feature>
<feature type="binding site" evidence="20">
    <location>
        <position position="264"/>
    </location>
    <ligand>
        <name>Ca(2+)</name>
        <dbReference type="ChEBI" id="CHEBI:29108"/>
        <label>2</label>
    </ligand>
</feature>
<accession>I1QCK0</accession>
<gene>
    <name evidence="25" type="primary">LOC127779806</name>
</gene>
<comment type="catalytic activity">
    <reaction evidence="1 23">
        <text>2 a phenolic donor + H2O2 = 2 a phenolic radical donor + 2 H2O</text>
        <dbReference type="Rhea" id="RHEA:56136"/>
        <dbReference type="ChEBI" id="CHEBI:15377"/>
        <dbReference type="ChEBI" id="CHEBI:16240"/>
        <dbReference type="ChEBI" id="CHEBI:139520"/>
        <dbReference type="ChEBI" id="CHEBI:139521"/>
        <dbReference type="EC" id="1.11.1.7"/>
    </reaction>
</comment>
<comment type="cofactor">
    <cofactor evidence="20 23">
        <name>Ca(2+)</name>
        <dbReference type="ChEBI" id="CHEBI:29108"/>
    </cofactor>
    <text evidence="20 23">Binds 2 calcium ions per subunit.</text>
</comment>
<dbReference type="GO" id="GO:0046872">
    <property type="term" value="F:metal ion binding"/>
    <property type="evidence" value="ECO:0007669"/>
    <property type="project" value="UniProtKB-UniRule"/>
</dbReference>
<dbReference type="InterPro" id="IPR010255">
    <property type="entry name" value="Haem_peroxidase_sf"/>
</dbReference>
<evidence type="ECO:0000256" key="23">
    <source>
        <dbReference type="RuleBase" id="RU362060"/>
    </source>
</evidence>
<dbReference type="eggNOG" id="ENOG502QPX7">
    <property type="taxonomic scope" value="Eukaryota"/>
</dbReference>
<keyword evidence="9 20" id="KW-0479">Metal-binding</keyword>
<feature type="disulfide bond" evidence="22">
    <location>
        <begin position="137"/>
        <end position="340"/>
    </location>
</feature>
<feature type="binding site" evidence="20">
    <location>
        <position position="105"/>
    </location>
    <ligand>
        <name>Ca(2+)</name>
        <dbReference type="ChEBI" id="CHEBI:29108"/>
        <label>1</label>
    </ligand>
</feature>
<reference evidence="25" key="1">
    <citation type="submission" date="2015-06" db="UniProtKB">
        <authorList>
            <consortium name="EnsemblPlants"/>
        </authorList>
    </citation>
    <scope>IDENTIFICATION</scope>
</reference>
<feature type="binding site" evidence="19">
    <location>
        <position position="181"/>
    </location>
    <ligand>
        <name>substrate</name>
    </ligand>
</feature>
<dbReference type="PROSITE" id="PS00435">
    <property type="entry name" value="PEROXIDASE_1"/>
    <property type="match status" value="1"/>
</dbReference>
<evidence type="ECO:0000256" key="6">
    <source>
        <dbReference type="ARBA" id="ARBA00022525"/>
    </source>
</evidence>
<feature type="active site" description="Proton acceptor" evidence="18">
    <location>
        <position position="82"/>
    </location>
</feature>
<evidence type="ECO:0000256" key="12">
    <source>
        <dbReference type="ARBA" id="ARBA00023002"/>
    </source>
</evidence>
<name>I1QCK0_ORYGL</name>
<dbReference type="EnsemblPlants" id="ORGLA07G0184200.1">
    <property type="protein sequence ID" value="ORGLA07G0184200.1"/>
    <property type="gene ID" value="ORGLA07G0184200"/>
</dbReference>
<dbReference type="GO" id="GO:0140825">
    <property type="term" value="F:lactoperoxidase activity"/>
    <property type="evidence" value="ECO:0007669"/>
    <property type="project" value="UniProtKB-EC"/>
</dbReference>
<dbReference type="InterPro" id="IPR019794">
    <property type="entry name" value="Peroxidases_AS"/>
</dbReference>
<feature type="binding site" evidence="20">
    <location>
        <position position="92"/>
    </location>
    <ligand>
        <name>Ca(2+)</name>
        <dbReference type="ChEBI" id="CHEBI:29108"/>
        <label>1</label>
    </ligand>
</feature>
<comment type="cofactor">
    <cofactor evidence="20 23">
        <name>heme b</name>
        <dbReference type="ChEBI" id="CHEBI:60344"/>
    </cofactor>
    <text evidence="20 23">Binds 1 heme b (iron(II)-protoporphyrin IX) group per subunit.</text>
</comment>
<evidence type="ECO:0000256" key="11">
    <source>
        <dbReference type="ARBA" id="ARBA00022837"/>
    </source>
</evidence>
<keyword evidence="8 23" id="KW-0349">Heme</keyword>
<feature type="disulfide bond" evidence="22">
    <location>
        <begin position="51"/>
        <end position="131"/>
    </location>
</feature>
<dbReference type="InterPro" id="IPR000823">
    <property type="entry name" value="Peroxidase_pln"/>
</dbReference>
<feature type="binding site" evidence="20">
    <location>
        <position position="88"/>
    </location>
    <ligand>
        <name>Ca(2+)</name>
        <dbReference type="ChEBI" id="CHEBI:29108"/>
        <label>1</label>
    </ligand>
</feature>
<keyword evidence="16" id="KW-0873">Pyrrolidone carboxylic acid</keyword>
<dbReference type="Gene3D" id="1.10.520.10">
    <property type="match status" value="1"/>
</dbReference>
<evidence type="ECO:0000256" key="18">
    <source>
        <dbReference type="PIRSR" id="PIRSR600823-1"/>
    </source>
</evidence>
<evidence type="ECO:0000256" key="10">
    <source>
        <dbReference type="ARBA" id="ARBA00022729"/>
    </source>
</evidence>
<reference evidence="25 26" key="2">
    <citation type="submission" date="2018-04" db="EMBL/GenBank/DDBJ databases">
        <title>OglaRS2 (Oryza glaberrima Reference Sequence Version 2).</title>
        <authorList>
            <person name="Zhang J."/>
            <person name="Kudrna D."/>
            <person name="Lee S."/>
            <person name="Talag J."/>
            <person name="Rajasekar S."/>
            <person name="Wing R.A."/>
        </authorList>
    </citation>
    <scope>NUCLEOTIDE SEQUENCE [LARGE SCALE GENOMIC DNA]</scope>
    <source>
        <strain evidence="25 26">cv. IRGC 96717</strain>
    </source>
</reference>
<feature type="binding site" evidence="20">
    <location>
        <position position="86"/>
    </location>
    <ligand>
        <name>Ca(2+)</name>
        <dbReference type="ChEBI" id="CHEBI:29108"/>
        <label>1</label>
    </ligand>
</feature>
<comment type="similarity">
    <text evidence="23">Belongs to the peroxidase family. Classical plant (class III) peroxidase subfamily.</text>
</comment>
<evidence type="ECO:0000259" key="24">
    <source>
        <dbReference type="PROSITE" id="PS50873"/>
    </source>
</evidence>
<evidence type="ECO:0000313" key="25">
    <source>
        <dbReference type="EnsemblPlants" id="ORGLA07G0184200.1"/>
    </source>
</evidence>
<feature type="disulfide bond" evidence="22">
    <location>
        <begin position="218"/>
        <end position="247"/>
    </location>
</feature>
<evidence type="ECO:0000256" key="20">
    <source>
        <dbReference type="PIRSR" id="PIRSR600823-3"/>
    </source>
</evidence>
<evidence type="ECO:0000256" key="21">
    <source>
        <dbReference type="PIRSR" id="PIRSR600823-4"/>
    </source>
</evidence>
<dbReference type="GO" id="GO:0005576">
    <property type="term" value="C:extracellular region"/>
    <property type="evidence" value="ECO:0007669"/>
    <property type="project" value="UniProtKB-SubCell"/>
</dbReference>
<dbReference type="EC" id="1.11.1.7" evidence="5 23"/>
<dbReference type="GO" id="GO:0042744">
    <property type="term" value="P:hydrogen peroxide catabolic process"/>
    <property type="evidence" value="ECO:0007669"/>
    <property type="project" value="UniProtKB-KW"/>
</dbReference>
<dbReference type="RefSeq" id="XP_052162667.1">
    <property type="nucleotide sequence ID" value="XM_052306707.1"/>
</dbReference>
<dbReference type="FunFam" id="1.10.520.10:FF:000006">
    <property type="entry name" value="Peroxidase"/>
    <property type="match status" value="1"/>
</dbReference>
<feature type="domain" description="Plant heme peroxidase family profile" evidence="24">
    <location>
        <begin position="41"/>
        <end position="344"/>
    </location>
</feature>
<feature type="chain" id="PRO_5005135559" description="Peroxidase" evidence="23">
    <location>
        <begin position="22"/>
        <end position="344"/>
    </location>
</feature>
<keyword evidence="15" id="KW-0325">Glycoprotein</keyword>
<dbReference type="FunFam" id="1.10.420.10:FF:000006">
    <property type="entry name" value="Peroxidase"/>
    <property type="match status" value="1"/>
</dbReference>
<dbReference type="PRINTS" id="PR00461">
    <property type="entry name" value="PLPEROXIDASE"/>
</dbReference>
<dbReference type="InterPro" id="IPR033905">
    <property type="entry name" value="Secretory_peroxidase"/>
</dbReference>
<comment type="function">
    <text evidence="2">Removal of H(2)O(2), oxidation of toxic reductants, biosynthesis and degradation of lignin, suberization, auxin catabolism, response to environmental stresses such as wounding, pathogen attack and oxidative stress. These functions might be dependent on each isozyme/isoform in each plant tissue.</text>
</comment>
<feature type="disulfide bond" evidence="22">
    <location>
        <begin position="84"/>
        <end position="89"/>
    </location>
</feature>
<keyword evidence="17 23" id="KW-0376">Hydrogen peroxide</keyword>
<evidence type="ECO:0000256" key="9">
    <source>
        <dbReference type="ARBA" id="ARBA00022723"/>
    </source>
</evidence>
<feature type="signal peptide" evidence="23">
    <location>
        <begin position="1"/>
        <end position="21"/>
    </location>
</feature>
<dbReference type="GO" id="GO:0006979">
    <property type="term" value="P:response to oxidative stress"/>
    <property type="evidence" value="ECO:0007669"/>
    <property type="project" value="UniProtKB-UniRule"/>
</dbReference>
<evidence type="ECO:0000256" key="2">
    <source>
        <dbReference type="ARBA" id="ARBA00002322"/>
    </source>
</evidence>
<comment type="similarity">
    <text evidence="4">Belongs to the peroxidase family. Ascorbate peroxidase subfamily.</text>
</comment>
<keyword evidence="11 20" id="KW-0106">Calcium</keyword>
<dbReference type="Proteomes" id="UP000007306">
    <property type="component" value="Chromosome 7"/>
</dbReference>
<evidence type="ECO:0000256" key="15">
    <source>
        <dbReference type="ARBA" id="ARBA00023180"/>
    </source>
</evidence>
<dbReference type="OMA" id="RQYYTNV"/>
<evidence type="ECO:0000313" key="26">
    <source>
        <dbReference type="Proteomes" id="UP000007306"/>
    </source>
</evidence>
<feature type="binding site" evidence="20">
    <location>
        <position position="90"/>
    </location>
    <ligand>
        <name>Ca(2+)</name>
        <dbReference type="ChEBI" id="CHEBI:29108"/>
        <label>1</label>
    </ligand>
</feature>
<evidence type="ECO:0000256" key="3">
    <source>
        <dbReference type="ARBA" id="ARBA00004613"/>
    </source>
</evidence>